<name>A0A1M5ETT7_9ACTN</name>
<sequence>MTRDPVPTDTTADTGGESTTTTPTRPRVLPTALLALAAALVVVGVVFLVRAHGLDDEPAARNAALVDRGTTSAVVAQVSTGLNEVLSYDYRRPQVAQAAAKRWLTGDAPAQYQQLFTALRKLAPGQQLTFVARVSTAGVTDLRDRTAQLLVFLDQRSTRASDQQSSVSAAQVRITAVRSHDRWQISELVPL</sequence>
<feature type="transmembrane region" description="Helical" evidence="4">
    <location>
        <begin position="28"/>
        <end position="49"/>
    </location>
</feature>
<evidence type="ECO:0000256" key="1">
    <source>
        <dbReference type="ARBA" id="ARBA00004370"/>
    </source>
</evidence>
<feature type="compositionally biased region" description="Low complexity" evidence="3">
    <location>
        <begin position="8"/>
        <end position="25"/>
    </location>
</feature>
<organism evidence="5 6">
    <name type="scientific">Jatrophihabitans endophyticus</name>
    <dbReference type="NCBI Taxonomy" id="1206085"/>
    <lineage>
        <taxon>Bacteria</taxon>
        <taxon>Bacillati</taxon>
        <taxon>Actinomycetota</taxon>
        <taxon>Actinomycetes</taxon>
        <taxon>Jatrophihabitantales</taxon>
        <taxon>Jatrophihabitantaceae</taxon>
        <taxon>Jatrophihabitans</taxon>
    </lineage>
</organism>
<keyword evidence="6" id="KW-1185">Reference proteome</keyword>
<evidence type="ECO:0000256" key="4">
    <source>
        <dbReference type="SAM" id="Phobius"/>
    </source>
</evidence>
<dbReference type="PANTHER" id="PTHR37042:SF4">
    <property type="entry name" value="OUTER MEMBRANE PROTEIN RV1973"/>
    <property type="match status" value="1"/>
</dbReference>
<dbReference type="STRING" id="1206085.SAMN05443575_0998"/>
<dbReference type="AlphaFoldDB" id="A0A1M5ETT7"/>
<feature type="region of interest" description="Disordered" evidence="3">
    <location>
        <begin position="1"/>
        <end position="25"/>
    </location>
</feature>
<keyword evidence="4" id="KW-0812">Transmembrane</keyword>
<dbReference type="OrthoDB" id="5192320at2"/>
<reference evidence="5 6" key="1">
    <citation type="submission" date="2016-11" db="EMBL/GenBank/DDBJ databases">
        <authorList>
            <person name="Jaros S."/>
            <person name="Januszkiewicz K."/>
            <person name="Wedrychowicz H."/>
        </authorList>
    </citation>
    <scope>NUCLEOTIDE SEQUENCE [LARGE SCALE GENOMIC DNA]</scope>
    <source>
        <strain evidence="5 6">DSM 45627</strain>
    </source>
</reference>
<protein>
    <submittedName>
        <fullName evidence="5">Mce-associated membrane protein</fullName>
    </submittedName>
</protein>
<dbReference type="RefSeq" id="WP_073386509.1">
    <property type="nucleotide sequence ID" value="NZ_FQVU01000001.1"/>
</dbReference>
<dbReference type="PANTHER" id="PTHR37042">
    <property type="entry name" value="OUTER MEMBRANE PROTEIN RV1973"/>
    <property type="match status" value="1"/>
</dbReference>
<dbReference type="GO" id="GO:0016020">
    <property type="term" value="C:membrane"/>
    <property type="evidence" value="ECO:0007669"/>
    <property type="project" value="UniProtKB-SubCell"/>
</dbReference>
<evidence type="ECO:0000313" key="6">
    <source>
        <dbReference type="Proteomes" id="UP000186132"/>
    </source>
</evidence>
<dbReference type="Proteomes" id="UP000186132">
    <property type="component" value="Unassembled WGS sequence"/>
</dbReference>
<evidence type="ECO:0000256" key="3">
    <source>
        <dbReference type="SAM" id="MobiDB-lite"/>
    </source>
</evidence>
<accession>A0A1M5ETT7</accession>
<evidence type="ECO:0000256" key="2">
    <source>
        <dbReference type="ARBA" id="ARBA00023136"/>
    </source>
</evidence>
<comment type="subcellular location">
    <subcellularLocation>
        <location evidence="1">Membrane</location>
    </subcellularLocation>
</comment>
<gene>
    <name evidence="5" type="ORF">SAMN05443575_0998</name>
</gene>
<keyword evidence="2 4" id="KW-0472">Membrane</keyword>
<proteinExistence type="predicted"/>
<evidence type="ECO:0000313" key="5">
    <source>
        <dbReference type="EMBL" id="SHF82501.1"/>
    </source>
</evidence>
<dbReference type="EMBL" id="FQVU01000001">
    <property type="protein sequence ID" value="SHF82501.1"/>
    <property type="molecule type" value="Genomic_DNA"/>
</dbReference>
<keyword evidence="4" id="KW-1133">Transmembrane helix</keyword>